<evidence type="ECO:0000256" key="2">
    <source>
        <dbReference type="SAM" id="SignalP"/>
    </source>
</evidence>
<feature type="chain" id="PRO_5019051785" evidence="2">
    <location>
        <begin position="21"/>
        <end position="68"/>
    </location>
</feature>
<organism evidence="3 4">
    <name type="scientific">Thermothielavioides terrestris</name>
    <dbReference type="NCBI Taxonomy" id="2587410"/>
    <lineage>
        <taxon>Eukaryota</taxon>
        <taxon>Fungi</taxon>
        <taxon>Dikarya</taxon>
        <taxon>Ascomycota</taxon>
        <taxon>Pezizomycotina</taxon>
        <taxon>Sordariomycetes</taxon>
        <taxon>Sordariomycetidae</taxon>
        <taxon>Sordariales</taxon>
        <taxon>Chaetomiaceae</taxon>
        <taxon>Thermothielavioides</taxon>
    </lineage>
</organism>
<evidence type="ECO:0000313" key="4">
    <source>
        <dbReference type="Proteomes" id="UP000289323"/>
    </source>
</evidence>
<name>A0A446BQF6_9PEZI</name>
<evidence type="ECO:0000313" key="3">
    <source>
        <dbReference type="EMBL" id="SPQ24749.1"/>
    </source>
</evidence>
<gene>
    <name evidence="3" type="ORF">TT172_LOCUS7168</name>
</gene>
<accession>A0A446BQF6</accession>
<keyword evidence="2" id="KW-0732">Signal</keyword>
<dbReference type="Proteomes" id="UP000289323">
    <property type="component" value="Unassembled WGS sequence"/>
</dbReference>
<proteinExistence type="predicted"/>
<dbReference type="EMBL" id="OUUZ01000013">
    <property type="protein sequence ID" value="SPQ24749.1"/>
    <property type="molecule type" value="Genomic_DNA"/>
</dbReference>
<sequence>MNLSSIVAVLVATVYHGVLSAPTPVVSDPVAAHNEGRAIAGGTAKGQAGYDRQCGGLPPGNRTGRSRG</sequence>
<evidence type="ECO:0000256" key="1">
    <source>
        <dbReference type="SAM" id="MobiDB-lite"/>
    </source>
</evidence>
<feature type="region of interest" description="Disordered" evidence="1">
    <location>
        <begin position="42"/>
        <end position="68"/>
    </location>
</feature>
<reference evidence="3 4" key="1">
    <citation type="submission" date="2018-04" db="EMBL/GenBank/DDBJ databases">
        <authorList>
            <person name="Huttner S."/>
            <person name="Dainat J."/>
        </authorList>
    </citation>
    <scope>NUCLEOTIDE SEQUENCE [LARGE SCALE GENOMIC DNA]</scope>
</reference>
<dbReference type="AlphaFoldDB" id="A0A446BQF6"/>
<protein>
    <submittedName>
        <fullName evidence="3">29455cbe-38ec-4116-a5ff-df1de3faff05</fullName>
    </submittedName>
</protein>
<feature type="signal peptide" evidence="2">
    <location>
        <begin position="1"/>
        <end position="20"/>
    </location>
</feature>